<dbReference type="AlphaFoldDB" id="A0A4S4BL25"/>
<dbReference type="OrthoDB" id="9770183at2"/>
<dbReference type="GO" id="GO:0016787">
    <property type="term" value="F:hydrolase activity"/>
    <property type="evidence" value="ECO:0007669"/>
    <property type="project" value="UniProtKB-KW"/>
</dbReference>
<dbReference type="InterPro" id="IPR001466">
    <property type="entry name" value="Beta-lactam-related"/>
</dbReference>
<dbReference type="PANTHER" id="PTHR43283:SF11">
    <property type="entry name" value="BETA-LACTAMASE-RELATED DOMAIN-CONTAINING PROTEIN"/>
    <property type="match status" value="1"/>
</dbReference>
<name>A0A4S4BL25_9BACL</name>
<evidence type="ECO:0000259" key="2">
    <source>
        <dbReference type="Pfam" id="PF00144"/>
    </source>
</evidence>
<reference evidence="3 4" key="1">
    <citation type="submission" date="2019-04" db="EMBL/GenBank/DDBJ databases">
        <title>Cohnella sp. nov. isolated from preserved vegetables.</title>
        <authorList>
            <person name="Lin S.-Y."/>
            <person name="Hung M.-H."/>
            <person name="Young C.-C."/>
        </authorList>
    </citation>
    <scope>NUCLEOTIDE SEQUENCE [LARGE SCALE GENOMIC DNA]</scope>
    <source>
        <strain evidence="3 4">CC-MHH1044</strain>
    </source>
</reference>
<dbReference type="Gene3D" id="3.40.710.10">
    <property type="entry name" value="DD-peptidase/beta-lactamase superfamily"/>
    <property type="match status" value="1"/>
</dbReference>
<dbReference type="Proteomes" id="UP000310636">
    <property type="component" value="Unassembled WGS sequence"/>
</dbReference>
<dbReference type="InterPro" id="IPR012338">
    <property type="entry name" value="Beta-lactam/transpept-like"/>
</dbReference>
<keyword evidence="4" id="KW-1185">Reference proteome</keyword>
<sequence>MFDFDKLAADWVRDGFLPGGVLNIAAPGGFRFSKSYGAYSNNESVQPIEQATLFDLASLTKVVATLPVVLSLAQEGSLGLDDPVGSHVEEFRHPEVTIRHLLQHTSGLPADLAPVPRDASGTDVLRSVWEAPLTSEPGSRATYSDLGMIALGILAERAGGEPLDRAARRRIFAPLGMNNTGFATQLEGLPARAAATEKLGSSFLVGQVHDEKSFALGGVSGSAGLFSTAADLSTYLQYWLHPSPKGPLSPEWVAECFRDPFGGRGLGWELLHDADLVPPSCGTNWSAGSFGHTGFTGTSLWVDPKAQLSVVWLTNAVHYGRQTPIRALRRKLHDQIRADLLGD</sequence>
<feature type="domain" description="Beta-lactamase-related" evidence="2">
    <location>
        <begin position="12"/>
        <end position="331"/>
    </location>
</feature>
<dbReference type="Pfam" id="PF00144">
    <property type="entry name" value="Beta-lactamase"/>
    <property type="match status" value="1"/>
</dbReference>
<evidence type="ECO:0000256" key="1">
    <source>
        <dbReference type="ARBA" id="ARBA00022801"/>
    </source>
</evidence>
<dbReference type="InterPro" id="IPR050789">
    <property type="entry name" value="Diverse_Enzym_Activities"/>
</dbReference>
<dbReference type="SUPFAM" id="SSF56601">
    <property type="entry name" value="beta-lactamase/transpeptidase-like"/>
    <property type="match status" value="1"/>
</dbReference>
<dbReference type="EMBL" id="SSOB01000040">
    <property type="protein sequence ID" value="THF74503.1"/>
    <property type="molecule type" value="Genomic_DNA"/>
</dbReference>
<organism evidence="3 4">
    <name type="scientific">Cohnella fermenti</name>
    <dbReference type="NCBI Taxonomy" id="2565925"/>
    <lineage>
        <taxon>Bacteria</taxon>
        <taxon>Bacillati</taxon>
        <taxon>Bacillota</taxon>
        <taxon>Bacilli</taxon>
        <taxon>Bacillales</taxon>
        <taxon>Paenibacillaceae</taxon>
        <taxon>Cohnella</taxon>
    </lineage>
</organism>
<accession>A0A4S4BL25</accession>
<evidence type="ECO:0000313" key="3">
    <source>
        <dbReference type="EMBL" id="THF74503.1"/>
    </source>
</evidence>
<proteinExistence type="predicted"/>
<dbReference type="RefSeq" id="WP_136372578.1">
    <property type="nucleotide sequence ID" value="NZ_SSOB01000040.1"/>
</dbReference>
<dbReference type="PANTHER" id="PTHR43283">
    <property type="entry name" value="BETA-LACTAMASE-RELATED"/>
    <property type="match status" value="1"/>
</dbReference>
<protein>
    <submittedName>
        <fullName evidence="3">Beta-lactamase family protein</fullName>
    </submittedName>
</protein>
<gene>
    <name evidence="3" type="ORF">E6C55_25100</name>
</gene>
<evidence type="ECO:0000313" key="4">
    <source>
        <dbReference type="Proteomes" id="UP000310636"/>
    </source>
</evidence>
<comment type="caution">
    <text evidence="3">The sequence shown here is derived from an EMBL/GenBank/DDBJ whole genome shotgun (WGS) entry which is preliminary data.</text>
</comment>
<keyword evidence="1" id="KW-0378">Hydrolase</keyword>